<dbReference type="AlphaFoldDB" id="Q1YL83"/>
<dbReference type="Proteomes" id="UP000000321">
    <property type="component" value="Unassembled WGS sequence"/>
</dbReference>
<evidence type="ECO:0000313" key="5">
    <source>
        <dbReference type="Proteomes" id="UP000000321"/>
    </source>
</evidence>
<proteinExistence type="predicted"/>
<dbReference type="BioCyc" id="AURANTIMONAS:SI859A1_02664-MONOMER"/>
<evidence type="ECO:0000313" key="4">
    <source>
        <dbReference type="EMBL" id="EAS51848.1"/>
    </source>
</evidence>
<dbReference type="InterPro" id="IPR036736">
    <property type="entry name" value="ACP-like_sf"/>
</dbReference>
<comment type="caution">
    <text evidence="4">The sequence shown here is derived from an EMBL/GenBank/DDBJ whole genome shotgun (WGS) entry which is preliminary data.</text>
</comment>
<name>Q1YL83_AURMS</name>
<dbReference type="InterPro" id="IPR006162">
    <property type="entry name" value="Ppantetheine_attach_site"/>
</dbReference>
<evidence type="ECO:0000256" key="1">
    <source>
        <dbReference type="ARBA" id="ARBA00022450"/>
    </source>
</evidence>
<keyword evidence="2" id="KW-0597">Phosphoprotein</keyword>
<accession>Q1YL83</accession>
<dbReference type="PROSITE" id="PS00012">
    <property type="entry name" value="PHOSPHOPANTETHEINE"/>
    <property type="match status" value="1"/>
</dbReference>
<dbReference type="Pfam" id="PF19468">
    <property type="entry name" value="DUF6005"/>
    <property type="match status" value="1"/>
</dbReference>
<dbReference type="HOGENOM" id="CLU_052637_0_0_5"/>
<dbReference type="SUPFAM" id="SSF47336">
    <property type="entry name" value="ACP-like"/>
    <property type="match status" value="1"/>
</dbReference>
<dbReference type="RefSeq" id="WP_009210486.1">
    <property type="nucleotide sequence ID" value="NZ_BBWP01000002.1"/>
</dbReference>
<dbReference type="PROSITE" id="PS50075">
    <property type="entry name" value="CARRIER"/>
    <property type="match status" value="1"/>
</dbReference>
<dbReference type="Gene3D" id="1.10.1200.10">
    <property type="entry name" value="ACP-like"/>
    <property type="match status" value="1"/>
</dbReference>
<dbReference type="InterPro" id="IPR046047">
    <property type="entry name" value="DUF6005"/>
</dbReference>
<keyword evidence="1" id="KW-0596">Phosphopantetheine</keyword>
<organism evidence="4 5">
    <name type="scientific">Aurantimonas manganoxydans (strain ATCC BAA-1229 / DSM 21871 / SI85-9A1)</name>
    <dbReference type="NCBI Taxonomy" id="287752"/>
    <lineage>
        <taxon>Bacteria</taxon>
        <taxon>Pseudomonadati</taxon>
        <taxon>Pseudomonadota</taxon>
        <taxon>Alphaproteobacteria</taxon>
        <taxon>Hyphomicrobiales</taxon>
        <taxon>Aurantimonadaceae</taxon>
        <taxon>Aurantimonas</taxon>
    </lineage>
</organism>
<reference evidence="4 5" key="1">
    <citation type="journal article" date="2008" name="Appl. Environ. Microbiol.">
        <title>Genomic insights into Mn(II) oxidation by the marine alphaproteobacterium Aurantimonas sp. strain SI85-9A1.</title>
        <authorList>
            <person name="Dick G.J."/>
            <person name="Podell S."/>
            <person name="Johnson H.A."/>
            <person name="Rivera-Espinoza Y."/>
            <person name="Bernier-Latmani R."/>
            <person name="McCarthy J.K."/>
            <person name="Torpey J.W."/>
            <person name="Clement B.G."/>
            <person name="Gaasterland T."/>
            <person name="Tebo B.M."/>
        </authorList>
    </citation>
    <scope>NUCLEOTIDE SEQUENCE [LARGE SCALE GENOMIC DNA]</scope>
    <source>
        <strain evidence="4 5">SI85-9A1</strain>
    </source>
</reference>
<feature type="domain" description="Carrier" evidence="3">
    <location>
        <begin position="7"/>
        <end position="85"/>
    </location>
</feature>
<dbReference type="InterPro" id="IPR009081">
    <property type="entry name" value="PP-bd_ACP"/>
</dbReference>
<protein>
    <recommendedName>
        <fullName evidence="3">Carrier domain-containing protein</fullName>
    </recommendedName>
</protein>
<sequence length="428" mass="47001">MDQPAAPSLLDTVRMVLAEEIRHPGMERFALAARLREDLGIDSVILMELLVRLETGHGFEVPKTALDSARLITIGDLLAQFGPDQAGTDLAPRVRPAIDPAAGRAEARAAAGVHGEMPMDIKVHCYVSCLCDGLKRRDGIDHRPFYAAIPDSPFALDDRMRIRYHAAGMTHGDFRDWFASLYGATITPVADSDTLLAAAKSPAEGIDTMVMVDLHRLPERENPFDRDPFPHYALLAPHDEPGKLLMRDVDFRWEGPLAADRLAAAMASPHVSGGFLIDHRGSRPPEQAALAAFFRSVIRLDVNPFATGLRRVLAAHAGARATRPLADLPEAVAELPILVIRKYAYEHVIAFFWRTLGRDTASFDFWADEIERLVQGYRSAHFECAKLAAGRAPVDTTQLERLIAGLEALEGAIKAEILRCTSELEQAA</sequence>
<keyword evidence="5" id="KW-1185">Reference proteome</keyword>
<gene>
    <name evidence="4" type="ORF">SI859A1_02664</name>
</gene>
<evidence type="ECO:0000256" key="2">
    <source>
        <dbReference type="ARBA" id="ARBA00022553"/>
    </source>
</evidence>
<evidence type="ECO:0000259" key="3">
    <source>
        <dbReference type="PROSITE" id="PS50075"/>
    </source>
</evidence>
<dbReference type="Pfam" id="PF00550">
    <property type="entry name" value="PP-binding"/>
    <property type="match status" value="1"/>
</dbReference>
<dbReference type="EMBL" id="AAPJ01000001">
    <property type="protein sequence ID" value="EAS51848.1"/>
    <property type="molecule type" value="Genomic_DNA"/>
</dbReference>
<dbReference type="OrthoDB" id="177586at2"/>